<evidence type="ECO:0000256" key="2">
    <source>
        <dbReference type="ARBA" id="ARBA00022730"/>
    </source>
</evidence>
<dbReference type="PROSITE" id="PS00525">
    <property type="entry name" value="RIBOSOMAL_L6_1"/>
    <property type="match status" value="1"/>
</dbReference>
<evidence type="ECO:0000256" key="4">
    <source>
        <dbReference type="ARBA" id="ARBA00022980"/>
    </source>
</evidence>
<evidence type="ECO:0000313" key="10">
    <source>
        <dbReference type="EMBL" id="AKQ03573.1"/>
    </source>
</evidence>
<dbReference type="GO" id="GO:0019843">
    <property type="term" value="F:rRNA binding"/>
    <property type="evidence" value="ECO:0007669"/>
    <property type="project" value="UniProtKB-UniRule"/>
</dbReference>
<evidence type="ECO:0000256" key="3">
    <source>
        <dbReference type="ARBA" id="ARBA00022884"/>
    </source>
</evidence>
<sequence length="181" mass="20089">MSRVGRSPIQIPQGVQVEIEGPVVRVKGPRGELSRSFRPELEIQLEGDTLRVARPSDEPKVRSLHGLTRALLNNMVVGVSTGFEKTLEVEGVGYRPEKEGEDLVLYVGFSHPVRFSPPPGIKFEVDTRARNIKVQGYDKELVGQLAADIRKVRPPEPYKGKGIRYSGEHVRRKAGKAGRVT</sequence>
<dbReference type="Gene3D" id="3.90.930.12">
    <property type="entry name" value="Ribosomal protein L6, alpha-beta domain"/>
    <property type="match status" value="2"/>
</dbReference>
<dbReference type="InterPro" id="IPR000702">
    <property type="entry name" value="Ribosomal_uL6-like"/>
</dbReference>
<reference evidence="10" key="1">
    <citation type="journal article" date="2015" name="ISME J.">
        <title>Aquifer environment selects for microbial species cohorts in sediment and groundwater.</title>
        <authorList>
            <person name="Hug L.A."/>
            <person name="Thomas B.C."/>
            <person name="Brown C.T."/>
            <person name="Frischkorn K.R."/>
            <person name="Williams K.H."/>
            <person name="Tringe S.G."/>
            <person name="Banfield J.F."/>
        </authorList>
    </citation>
    <scope>NUCLEOTIDE SEQUENCE</scope>
</reference>
<dbReference type="InterPro" id="IPR002358">
    <property type="entry name" value="Ribosomal_uL6_CS"/>
</dbReference>
<keyword evidence="3 6" id="KW-0694">RNA-binding</keyword>
<evidence type="ECO:0000256" key="5">
    <source>
        <dbReference type="ARBA" id="ARBA00023274"/>
    </source>
</evidence>
<dbReference type="PIRSF" id="PIRSF002162">
    <property type="entry name" value="Ribosomal_L6"/>
    <property type="match status" value="1"/>
</dbReference>
<dbReference type="Pfam" id="PF00347">
    <property type="entry name" value="Ribosomal_L6"/>
    <property type="match status" value="2"/>
</dbReference>
<dbReference type="EMBL" id="KT007016">
    <property type="protein sequence ID" value="AKQ03573.1"/>
    <property type="molecule type" value="Genomic_DNA"/>
</dbReference>
<dbReference type="FunFam" id="3.90.930.12:FF:000001">
    <property type="entry name" value="50S ribosomal protein L6"/>
    <property type="match status" value="1"/>
</dbReference>
<keyword evidence="4 6" id="KW-0689">Ribosomal protein</keyword>
<evidence type="ECO:0000256" key="8">
    <source>
        <dbReference type="RuleBase" id="RU003870"/>
    </source>
</evidence>
<dbReference type="InterPro" id="IPR036789">
    <property type="entry name" value="Ribosomal_uL6-like_a/b-dom_sf"/>
</dbReference>
<dbReference type="PANTHER" id="PTHR11655:SF14">
    <property type="entry name" value="LARGE RIBOSOMAL SUBUNIT PROTEIN UL6M"/>
    <property type="match status" value="1"/>
</dbReference>
<dbReference type="PANTHER" id="PTHR11655">
    <property type="entry name" value="60S/50S RIBOSOMAL PROTEIN L6/L9"/>
    <property type="match status" value="1"/>
</dbReference>
<feature type="domain" description="Large ribosomal subunit protein uL6 alpha-beta" evidence="9">
    <location>
        <begin position="11"/>
        <end position="82"/>
    </location>
</feature>
<dbReference type="GO" id="GO:0022625">
    <property type="term" value="C:cytosolic large ribosomal subunit"/>
    <property type="evidence" value="ECO:0007669"/>
    <property type="project" value="UniProtKB-UniRule"/>
</dbReference>
<evidence type="ECO:0000256" key="7">
    <source>
        <dbReference type="RuleBase" id="RU003869"/>
    </source>
</evidence>
<comment type="function">
    <text evidence="6 8">This protein binds to the 23S rRNA, and is important in its secondary structure. It is located near the subunit interface in the base of the L7/L12 stalk, and near the tRNA binding site of the peptidyltransferase center.</text>
</comment>
<proteinExistence type="inferred from homology"/>
<feature type="domain" description="Large ribosomal subunit protein uL6 alpha-beta" evidence="9">
    <location>
        <begin position="91"/>
        <end position="165"/>
    </location>
</feature>
<dbReference type="HAMAP" id="MF_01365_B">
    <property type="entry name" value="Ribosomal_uL6_B"/>
    <property type="match status" value="1"/>
</dbReference>
<evidence type="ECO:0000259" key="9">
    <source>
        <dbReference type="Pfam" id="PF00347"/>
    </source>
</evidence>
<comment type="subunit">
    <text evidence="6">Part of the 50S ribosomal subunit.</text>
</comment>
<name>A0A0H4T6X7_9CHLR</name>
<evidence type="ECO:0000256" key="6">
    <source>
        <dbReference type="HAMAP-Rule" id="MF_01365"/>
    </source>
</evidence>
<dbReference type="InterPro" id="IPR020040">
    <property type="entry name" value="Ribosomal_uL6_a/b-dom"/>
</dbReference>
<evidence type="ECO:0000256" key="1">
    <source>
        <dbReference type="ARBA" id="ARBA00009356"/>
    </source>
</evidence>
<dbReference type="GO" id="GO:0003735">
    <property type="term" value="F:structural constituent of ribosome"/>
    <property type="evidence" value="ECO:0007669"/>
    <property type="project" value="UniProtKB-UniRule"/>
</dbReference>
<dbReference type="InterPro" id="IPR019906">
    <property type="entry name" value="Ribosomal_uL6_bac-type"/>
</dbReference>
<dbReference type="GO" id="GO:0002181">
    <property type="term" value="P:cytoplasmic translation"/>
    <property type="evidence" value="ECO:0007669"/>
    <property type="project" value="TreeGrafter"/>
</dbReference>
<keyword evidence="5 6" id="KW-0687">Ribonucleoprotein</keyword>
<accession>A0A0H4T6X7</accession>
<comment type="similarity">
    <text evidence="1 6 7">Belongs to the universal ribosomal protein uL6 family.</text>
</comment>
<dbReference type="PRINTS" id="PR00059">
    <property type="entry name" value="RIBOSOMALL6"/>
</dbReference>
<dbReference type="NCBIfam" id="TIGR03654">
    <property type="entry name" value="L6_bact"/>
    <property type="match status" value="1"/>
</dbReference>
<dbReference type="SUPFAM" id="SSF56053">
    <property type="entry name" value="Ribosomal protein L6"/>
    <property type="match status" value="2"/>
</dbReference>
<dbReference type="AlphaFoldDB" id="A0A0H4T6X7"/>
<dbReference type="FunFam" id="3.90.930.12:FF:000002">
    <property type="entry name" value="50S ribosomal protein L6"/>
    <property type="match status" value="1"/>
</dbReference>
<protein>
    <recommendedName>
        <fullName evidence="6">Large ribosomal subunit protein uL6</fullName>
    </recommendedName>
</protein>
<keyword evidence="2 6" id="KW-0699">rRNA-binding</keyword>
<gene>
    <name evidence="6 10" type="primary">rplF</name>
</gene>
<organism evidence="10">
    <name type="scientific">uncultured Chloroflexi bacterium Rifle_16ft_4_minimus_38099</name>
    <dbReference type="NCBI Taxonomy" id="1665073"/>
    <lineage>
        <taxon>Bacteria</taxon>
        <taxon>Bacillati</taxon>
        <taxon>Chloroflexota</taxon>
        <taxon>environmental samples</taxon>
    </lineage>
</organism>